<evidence type="ECO:0000313" key="2">
    <source>
        <dbReference type="EMBL" id="KLO07089.1"/>
    </source>
</evidence>
<dbReference type="InParanoid" id="A0A0H2R5G6"/>
<dbReference type="STRING" id="27342.A0A0H2R5G6"/>
<dbReference type="AlphaFoldDB" id="A0A0H2R5G6"/>
<evidence type="ECO:0000259" key="1">
    <source>
        <dbReference type="Pfam" id="PF13369"/>
    </source>
</evidence>
<gene>
    <name evidence="2" type="ORF">SCHPADRAFT_945554</name>
</gene>
<dbReference type="Proteomes" id="UP000053477">
    <property type="component" value="Unassembled WGS sequence"/>
</dbReference>
<sequence length="602" mass="69526">MSSSSSSNDNYPWLPLELLSKIFDELPLDDESAVILARSMQANRLFSRTIADMAIWELLYGTRYIHHDHTREMERIERLGSNWYLRYAARRRIDRIAMEGLRNIVHATELDQHFDMVRKVLRFGSDVWDALKQSTKHPLPVLFQSDDDIELVIQGRTLTTLTTRYWSQELLGLIARQLAMKTWTALSRGEMERTFPLDECLSYLSAFYDVHPDDVMNMFESLADDCRKYLDDQEIIYQTKSPDFDEMRVALAICEFLKNRGFRLAEGNHFFRVQNSFPHFFLAEYKETLPMSLVCCFVAIARRLGIPSAPLNTQHRVLACLGETIVDVCEGRLLQSVQGVRNVQMLLSDVRVMNDMSVLMLGRSARNIRNAFTNSTEYYDVQSTEPRRLYQKSNAMYASRCISAHVDPDSRPDGHSLMTMFFSAVMHRIDNHLPLTESFNPGNSNDYETFMQEVDANSKNHWFWPSPSREHRRSQCLLAPPFFVGQIARLRHDNNTLCVIVGWKPVDGNSGMFGILRWNGNLYQGIEFESAKAVIPIQVTREALRAMYRDNPYLGHYFVDAEIICDPSVGDDGEGRARFLMNDMFRRVYPDDDAVGAAWVRS</sequence>
<dbReference type="EMBL" id="KQ086161">
    <property type="protein sequence ID" value="KLO07089.1"/>
    <property type="molecule type" value="Genomic_DNA"/>
</dbReference>
<dbReference type="InterPro" id="IPR032698">
    <property type="entry name" value="SirB1_N"/>
</dbReference>
<keyword evidence="3" id="KW-1185">Reference proteome</keyword>
<evidence type="ECO:0000313" key="3">
    <source>
        <dbReference type="Proteomes" id="UP000053477"/>
    </source>
</evidence>
<dbReference type="SUPFAM" id="SSF81383">
    <property type="entry name" value="F-box domain"/>
    <property type="match status" value="1"/>
</dbReference>
<organism evidence="2 3">
    <name type="scientific">Schizopora paradoxa</name>
    <dbReference type="NCBI Taxonomy" id="27342"/>
    <lineage>
        <taxon>Eukaryota</taxon>
        <taxon>Fungi</taxon>
        <taxon>Dikarya</taxon>
        <taxon>Basidiomycota</taxon>
        <taxon>Agaricomycotina</taxon>
        <taxon>Agaricomycetes</taxon>
        <taxon>Hymenochaetales</taxon>
        <taxon>Schizoporaceae</taxon>
        <taxon>Schizopora</taxon>
    </lineage>
</organism>
<reference evidence="2 3" key="1">
    <citation type="submission" date="2015-04" db="EMBL/GenBank/DDBJ databases">
        <title>Complete genome sequence of Schizopora paradoxa KUC8140, a cosmopolitan wood degrader in East Asia.</title>
        <authorList>
            <consortium name="DOE Joint Genome Institute"/>
            <person name="Min B."/>
            <person name="Park H."/>
            <person name="Jang Y."/>
            <person name="Kim J.-J."/>
            <person name="Kim K.H."/>
            <person name="Pangilinan J."/>
            <person name="Lipzen A."/>
            <person name="Riley R."/>
            <person name="Grigoriev I.V."/>
            <person name="Spatafora J.W."/>
            <person name="Choi I.-G."/>
        </authorList>
    </citation>
    <scope>NUCLEOTIDE SEQUENCE [LARGE SCALE GENOMIC DNA]</scope>
    <source>
        <strain evidence="2 3">KUC8140</strain>
    </source>
</reference>
<dbReference type="OrthoDB" id="28868at2759"/>
<proteinExistence type="predicted"/>
<dbReference type="Pfam" id="PF13369">
    <property type="entry name" value="Transglut_core2"/>
    <property type="match status" value="1"/>
</dbReference>
<name>A0A0H2R5G6_9AGAM</name>
<dbReference type="InterPro" id="IPR036047">
    <property type="entry name" value="F-box-like_dom_sf"/>
</dbReference>
<feature type="domain" description="Protein SirB1 N-terminal" evidence="1">
    <location>
        <begin position="217"/>
        <end position="336"/>
    </location>
</feature>
<accession>A0A0H2R5G6</accession>
<protein>
    <recommendedName>
        <fullName evidence="1">Protein SirB1 N-terminal domain-containing protein</fullName>
    </recommendedName>
</protein>